<dbReference type="GeneID" id="19404339"/>
<dbReference type="InterPro" id="IPR006620">
    <property type="entry name" value="Pro_4_hyd_alph"/>
</dbReference>
<keyword evidence="2" id="KW-0479">Metal-binding</keyword>
<evidence type="ECO:0000259" key="7">
    <source>
        <dbReference type="SMART" id="SM00702"/>
    </source>
</evidence>
<dbReference type="eggNOG" id="KOG1591">
    <property type="taxonomic scope" value="Eukaryota"/>
</dbReference>
<organism evidence="8 9">
    <name type="scientific">Exserohilum turcicum (strain 28A)</name>
    <name type="common">Northern leaf blight fungus</name>
    <name type="synonym">Setosphaeria turcica</name>
    <dbReference type="NCBI Taxonomy" id="671987"/>
    <lineage>
        <taxon>Eukaryota</taxon>
        <taxon>Fungi</taxon>
        <taxon>Dikarya</taxon>
        <taxon>Ascomycota</taxon>
        <taxon>Pezizomycotina</taxon>
        <taxon>Dothideomycetes</taxon>
        <taxon>Pleosporomycetidae</taxon>
        <taxon>Pleosporales</taxon>
        <taxon>Pleosporineae</taxon>
        <taxon>Pleosporaceae</taxon>
        <taxon>Exserohilum</taxon>
    </lineage>
</organism>
<dbReference type="GO" id="GO:0005506">
    <property type="term" value="F:iron ion binding"/>
    <property type="evidence" value="ECO:0007669"/>
    <property type="project" value="InterPro"/>
</dbReference>
<reference evidence="8 9" key="1">
    <citation type="journal article" date="2012" name="PLoS Pathog.">
        <title>Diverse lifestyles and strategies of plant pathogenesis encoded in the genomes of eighteen Dothideomycetes fungi.</title>
        <authorList>
            <person name="Ohm R.A."/>
            <person name="Feau N."/>
            <person name="Henrissat B."/>
            <person name="Schoch C.L."/>
            <person name="Horwitz B.A."/>
            <person name="Barry K.W."/>
            <person name="Condon B.J."/>
            <person name="Copeland A.C."/>
            <person name="Dhillon B."/>
            <person name="Glaser F."/>
            <person name="Hesse C.N."/>
            <person name="Kosti I."/>
            <person name="LaButti K."/>
            <person name="Lindquist E.A."/>
            <person name="Lucas S."/>
            <person name="Salamov A.A."/>
            <person name="Bradshaw R.E."/>
            <person name="Ciuffetti L."/>
            <person name="Hamelin R.C."/>
            <person name="Kema G.H.J."/>
            <person name="Lawrence C."/>
            <person name="Scott J.A."/>
            <person name="Spatafora J.W."/>
            <person name="Turgeon B.G."/>
            <person name="de Wit P.J.G.M."/>
            <person name="Zhong S."/>
            <person name="Goodwin S.B."/>
            <person name="Grigoriev I.V."/>
        </authorList>
    </citation>
    <scope>NUCLEOTIDE SEQUENCE [LARGE SCALE GENOMIC DNA]</scope>
    <source>
        <strain evidence="9">28A</strain>
    </source>
</reference>
<dbReference type="GO" id="GO:0031418">
    <property type="term" value="F:L-ascorbic acid binding"/>
    <property type="evidence" value="ECO:0007669"/>
    <property type="project" value="InterPro"/>
</dbReference>
<dbReference type="SMART" id="SM00702">
    <property type="entry name" value="P4Hc"/>
    <property type="match status" value="1"/>
</dbReference>
<evidence type="ECO:0000256" key="3">
    <source>
        <dbReference type="ARBA" id="ARBA00022964"/>
    </source>
</evidence>
<evidence type="ECO:0000256" key="1">
    <source>
        <dbReference type="ARBA" id="ARBA00001961"/>
    </source>
</evidence>
<keyword evidence="3" id="KW-0223">Dioxygenase</keyword>
<dbReference type="OrthoDB" id="420380at2759"/>
<dbReference type="PANTHER" id="PTHR10869">
    <property type="entry name" value="PROLYL 4-HYDROXYLASE ALPHA SUBUNIT"/>
    <property type="match status" value="1"/>
</dbReference>
<dbReference type="STRING" id="671987.R0KLX0"/>
<sequence>MAKLDRSKREMSPSVGRSHNTFSRLLLFPTTSVIVITILLVLPISSIIQLREWFSTTLTPYLPPHLRTQLLSTLKPDSTTTKATSSPASDPQDLLQACQTHQYSTEILSLDPLLIYITNFTSVLEAEQLITLGSADFTESFISRGSGTTHRVSGRTSDSAPLPLSHPLVSCILSRARRFMGTMLLPSEPFSIPQLVRYVAGQKFNLHTDFWAQHQVTAVDQEEVGRGAGKRDMFFNRVASFFVFLRDNCTGGYTYFPLINVPAQVDLEALFEGRVERGDVGGEEGGVKVKPVRGNALFWVNLDEEGKGDGRVVHAGLPVDEGEKIGLNIWPRKYFGYVDGGEEQKRTGWSGKWKD</sequence>
<dbReference type="RefSeq" id="XP_008023338.1">
    <property type="nucleotide sequence ID" value="XM_008025147.1"/>
</dbReference>
<protein>
    <recommendedName>
        <fullName evidence="7">Prolyl 4-hydroxylase alpha subunit domain-containing protein</fullName>
    </recommendedName>
</protein>
<keyword evidence="6" id="KW-0472">Membrane</keyword>
<evidence type="ECO:0000256" key="6">
    <source>
        <dbReference type="SAM" id="Phobius"/>
    </source>
</evidence>
<keyword evidence="9" id="KW-1185">Reference proteome</keyword>
<evidence type="ECO:0000256" key="5">
    <source>
        <dbReference type="ARBA" id="ARBA00023004"/>
    </source>
</evidence>
<keyword evidence="4" id="KW-0560">Oxidoreductase</keyword>
<comment type="cofactor">
    <cofactor evidence="1">
        <name>L-ascorbate</name>
        <dbReference type="ChEBI" id="CHEBI:38290"/>
    </cofactor>
</comment>
<reference evidence="8 9" key="2">
    <citation type="journal article" date="2013" name="PLoS Genet.">
        <title>Comparative genome structure, secondary metabolite, and effector coding capacity across Cochliobolus pathogens.</title>
        <authorList>
            <person name="Condon B.J."/>
            <person name="Leng Y."/>
            <person name="Wu D."/>
            <person name="Bushley K.E."/>
            <person name="Ohm R.A."/>
            <person name="Otillar R."/>
            <person name="Martin J."/>
            <person name="Schackwitz W."/>
            <person name="Grimwood J."/>
            <person name="MohdZainudin N."/>
            <person name="Xue C."/>
            <person name="Wang R."/>
            <person name="Manning V.A."/>
            <person name="Dhillon B."/>
            <person name="Tu Z.J."/>
            <person name="Steffenson B.J."/>
            <person name="Salamov A."/>
            <person name="Sun H."/>
            <person name="Lowry S."/>
            <person name="LaButti K."/>
            <person name="Han J."/>
            <person name="Copeland A."/>
            <person name="Lindquist E."/>
            <person name="Barry K."/>
            <person name="Schmutz J."/>
            <person name="Baker S.E."/>
            <person name="Ciuffetti L.M."/>
            <person name="Grigoriev I.V."/>
            <person name="Zhong S."/>
            <person name="Turgeon B.G."/>
        </authorList>
    </citation>
    <scope>NUCLEOTIDE SEQUENCE [LARGE SCALE GENOMIC DNA]</scope>
    <source>
        <strain evidence="9">28A</strain>
    </source>
</reference>
<dbReference type="GO" id="GO:0004656">
    <property type="term" value="F:procollagen-proline 4-dioxygenase activity"/>
    <property type="evidence" value="ECO:0007669"/>
    <property type="project" value="TreeGrafter"/>
</dbReference>
<feature type="transmembrane region" description="Helical" evidence="6">
    <location>
        <begin position="21"/>
        <end position="42"/>
    </location>
</feature>
<proteinExistence type="predicted"/>
<dbReference type="Proteomes" id="UP000016935">
    <property type="component" value="Unassembled WGS sequence"/>
</dbReference>
<evidence type="ECO:0000256" key="4">
    <source>
        <dbReference type="ARBA" id="ARBA00023002"/>
    </source>
</evidence>
<evidence type="ECO:0000313" key="9">
    <source>
        <dbReference type="Proteomes" id="UP000016935"/>
    </source>
</evidence>
<dbReference type="InterPro" id="IPR045054">
    <property type="entry name" value="P4HA-like"/>
</dbReference>
<dbReference type="EMBL" id="KB908526">
    <property type="protein sequence ID" value="EOA88942.1"/>
    <property type="molecule type" value="Genomic_DNA"/>
</dbReference>
<dbReference type="GO" id="GO:0005783">
    <property type="term" value="C:endoplasmic reticulum"/>
    <property type="evidence" value="ECO:0007669"/>
    <property type="project" value="TreeGrafter"/>
</dbReference>
<keyword evidence="6" id="KW-0812">Transmembrane</keyword>
<keyword evidence="5" id="KW-0408">Iron</keyword>
<feature type="domain" description="Prolyl 4-hydroxylase alpha subunit" evidence="7">
    <location>
        <begin position="112"/>
        <end position="332"/>
    </location>
</feature>
<dbReference type="HOGENOM" id="CLU_058132_0_1_1"/>
<gene>
    <name evidence="8" type="ORF">SETTUDRAFT_38254</name>
</gene>
<keyword evidence="6" id="KW-1133">Transmembrane helix</keyword>
<dbReference type="InterPro" id="IPR044862">
    <property type="entry name" value="Pro_4_hyd_alph_FE2OG_OXY"/>
</dbReference>
<dbReference type="Pfam" id="PF13640">
    <property type="entry name" value="2OG-FeII_Oxy_3"/>
    <property type="match status" value="1"/>
</dbReference>
<dbReference type="Gene3D" id="2.60.120.620">
    <property type="entry name" value="q2cbj1_9rhob like domain"/>
    <property type="match status" value="1"/>
</dbReference>
<dbReference type="PANTHER" id="PTHR10869:SF242">
    <property type="entry name" value="PROLYL 4-HYDROXYLASE ALPHA SUBUNIT DOMAIN-CONTAINING PROTEIN"/>
    <property type="match status" value="1"/>
</dbReference>
<evidence type="ECO:0000256" key="2">
    <source>
        <dbReference type="ARBA" id="ARBA00022723"/>
    </source>
</evidence>
<accession>R0KLX0</accession>
<dbReference type="AlphaFoldDB" id="R0KLX0"/>
<evidence type="ECO:0000313" key="8">
    <source>
        <dbReference type="EMBL" id="EOA88942.1"/>
    </source>
</evidence>
<name>R0KLX0_EXST2</name>